<sequence length="295" mass="32439">MIQKLLAWILRRYYLSVNRKANPEAHTQRTHPVNIPSRDDNRKIPARHYSACDEGKPLIVFFHGGGWVIGDLETHDALCAKLNQITGCAVLAIDYRLAPEHRFPAAFEDALDATIWAAEQLDVLTDASTQLIVAGDSAGGNLAAAVSLNLPEVARASLAGQVLIYPVTEYYLSGYQSYIDKGKGYALSKTLMHYFWNTYLGEKFSDLATAESKAKTALPGTYSDLSAMPKTFLSTAENDPLRDEGIAFKEALIRAGITTSYQHFSNSEHGFATAPGADPEAVRQIELINEWITTL</sequence>
<dbReference type="PROSITE" id="PS01174">
    <property type="entry name" value="LIPASE_GDXG_SER"/>
    <property type="match status" value="1"/>
</dbReference>
<dbReference type="PANTHER" id="PTHR48081:SF8">
    <property type="entry name" value="ALPHA_BETA HYDROLASE FOLD-3 DOMAIN-CONTAINING PROTEIN-RELATED"/>
    <property type="match status" value="1"/>
</dbReference>
<comment type="similarity">
    <text evidence="1">Belongs to the 'GDXG' lipolytic enzyme family.</text>
</comment>
<dbReference type="Proteomes" id="UP000005615">
    <property type="component" value="Unassembled WGS sequence"/>
</dbReference>
<dbReference type="PANTHER" id="PTHR48081">
    <property type="entry name" value="AB HYDROLASE SUPERFAMILY PROTEIN C4A8.06C"/>
    <property type="match status" value="1"/>
</dbReference>
<dbReference type="InterPro" id="IPR033140">
    <property type="entry name" value="Lipase_GDXG_put_SER_AS"/>
</dbReference>
<dbReference type="STRING" id="2518989.IMCC3088_2775"/>
<dbReference type="EMBL" id="AEIG01000093">
    <property type="protein sequence ID" value="EGG28583.1"/>
    <property type="molecule type" value="Genomic_DNA"/>
</dbReference>
<dbReference type="SUPFAM" id="SSF53474">
    <property type="entry name" value="alpha/beta-Hydrolases"/>
    <property type="match status" value="1"/>
</dbReference>
<dbReference type="InterPro" id="IPR013094">
    <property type="entry name" value="AB_hydrolase_3"/>
</dbReference>
<dbReference type="InterPro" id="IPR050300">
    <property type="entry name" value="GDXG_lipolytic_enzyme"/>
</dbReference>
<evidence type="ECO:0000313" key="4">
    <source>
        <dbReference type="Proteomes" id="UP000005615"/>
    </source>
</evidence>
<evidence type="ECO:0000256" key="1">
    <source>
        <dbReference type="ARBA" id="ARBA00010515"/>
    </source>
</evidence>
<dbReference type="InterPro" id="IPR002168">
    <property type="entry name" value="Lipase_GDXG_HIS_AS"/>
</dbReference>
<evidence type="ECO:0000256" key="2">
    <source>
        <dbReference type="ARBA" id="ARBA00022801"/>
    </source>
</evidence>
<dbReference type="PROSITE" id="PS01173">
    <property type="entry name" value="LIPASE_GDXG_HIS"/>
    <property type="match status" value="1"/>
</dbReference>
<protein>
    <submittedName>
        <fullName evidence="3">Putative lipase</fullName>
    </submittedName>
</protein>
<proteinExistence type="inferred from homology"/>
<comment type="caution">
    <text evidence="3">The sequence shown here is derived from an EMBL/GenBank/DDBJ whole genome shotgun (WGS) entry which is preliminary data.</text>
</comment>
<dbReference type="OrthoDB" id="9806180at2"/>
<evidence type="ECO:0000313" key="3">
    <source>
        <dbReference type="EMBL" id="EGG28583.1"/>
    </source>
</evidence>
<name>F3L4Z6_9GAMM</name>
<dbReference type="eggNOG" id="COG0657">
    <property type="taxonomic scope" value="Bacteria"/>
</dbReference>
<dbReference type="GO" id="GO:0016787">
    <property type="term" value="F:hydrolase activity"/>
    <property type="evidence" value="ECO:0007669"/>
    <property type="project" value="UniProtKB-KW"/>
</dbReference>
<reference evidence="3 4" key="1">
    <citation type="journal article" date="2011" name="J. Bacteriol.">
        <title>Genome sequence of strain IMCC3088, a proteorhodopsin-containing marine bacterium belonging to the OM60/NOR5 clade.</title>
        <authorList>
            <person name="Jang Y."/>
            <person name="Oh H.M."/>
            <person name="Kang I."/>
            <person name="Lee K."/>
            <person name="Yang S.J."/>
            <person name="Cho J.C."/>
        </authorList>
    </citation>
    <scope>NUCLEOTIDE SEQUENCE [LARGE SCALE GENOMIC DNA]</scope>
    <source>
        <strain evidence="3 4">IMCC3088</strain>
    </source>
</reference>
<gene>
    <name evidence="3" type="ORF">IMCC3088_2775</name>
</gene>
<dbReference type="AlphaFoldDB" id="F3L4Z6"/>
<accession>F3L4Z6</accession>
<dbReference type="RefSeq" id="WP_009576914.1">
    <property type="nucleotide sequence ID" value="NZ_AEIG01000093.1"/>
</dbReference>
<keyword evidence="4" id="KW-1185">Reference proteome</keyword>
<organism evidence="3 4">
    <name type="scientific">Aequoribacter fuscus</name>
    <dbReference type="NCBI Taxonomy" id="2518989"/>
    <lineage>
        <taxon>Bacteria</taxon>
        <taxon>Pseudomonadati</taxon>
        <taxon>Pseudomonadota</taxon>
        <taxon>Gammaproteobacteria</taxon>
        <taxon>Cellvibrionales</taxon>
        <taxon>Halieaceae</taxon>
        <taxon>Aequoribacter</taxon>
    </lineage>
</organism>
<dbReference type="Pfam" id="PF07859">
    <property type="entry name" value="Abhydrolase_3"/>
    <property type="match status" value="1"/>
</dbReference>
<dbReference type="Gene3D" id="3.40.50.1820">
    <property type="entry name" value="alpha/beta hydrolase"/>
    <property type="match status" value="1"/>
</dbReference>
<dbReference type="InterPro" id="IPR029058">
    <property type="entry name" value="AB_hydrolase_fold"/>
</dbReference>
<keyword evidence="2" id="KW-0378">Hydrolase</keyword>